<dbReference type="PANTHER" id="PTHR36183">
    <property type="entry name" value="BETA-GLUCURONIDASE"/>
    <property type="match status" value="1"/>
</dbReference>
<dbReference type="InterPro" id="IPR017853">
    <property type="entry name" value="GH"/>
</dbReference>
<proteinExistence type="predicted"/>
<comment type="caution">
    <text evidence="3">The sequence shown here is derived from an EMBL/GenBank/DDBJ whole genome shotgun (WGS) entry which is preliminary data.</text>
</comment>
<evidence type="ECO:0000313" key="3">
    <source>
        <dbReference type="EMBL" id="KAF4612358.1"/>
    </source>
</evidence>
<dbReference type="PANTHER" id="PTHR36183:SF2">
    <property type="entry name" value="BETA-GLUCURONIDASE C-TERMINAL DOMAIN-CONTAINING PROTEIN"/>
    <property type="match status" value="1"/>
</dbReference>
<sequence length="664" mass="71236">MRAASLAALTTFSSILSTAQAVTVYGQIPLAQTLSVTSTETAAVPQATYAAYDETQLTPPEVPNPAPATAYTLSLQRDAAAVAGLSIPHVGGSFWGFSVEMSVINQVLGRNSSFLMVPFLNLMANLQERAGGVVIRLGGNTQEFATQVDSLPDGHTFGKTDSGSTQTTKTPAVLYTPDMFYMASNISAMLNIGWFFGIPFNDSVNWRLTIAEQAQNILGSNLLGLQAGNEPDFYQQFGRRQTYSPAMYSNEIQQLIETIDQNPRIPVKNMLLGPSVATGPWTPEQVWETGFIDRFKERLMALTVEHYPNNNCAANFDTGGKIIDPQSVLPDYLTHTAAVELVRPYINSANLAQAAGKPLYMFETNTASCGGFKGVSNSFGAAMWGVDYGMQMAAANFTHGMFHVGGQNVYYNPFTSPPTNQSQFNEWTIGPVYYSAIVLAEAFGKTNTSRIIDLWGNSGSVYTPSYAIYENDVLSKVALFNFIDDRGTGAHHQQVTITIPNAGVPSTVKVKYLLADSITALNNITWAGQTLGNKFEVDGRFRGDLNVTTINCDTAANSCTVPVPSPGFALVFLDNSTPQIEIGQASQTFATTAHTRVRNTATVDPVVLATSNGHSGMNRAGFGSTSHGSVSAAQRQTEVATAGLTVLGAMVLGCAWVVRSLVHS</sequence>
<accession>A0A8H4VJQ5</accession>
<organism evidence="3 4">
    <name type="scientific">Agrocybe pediades</name>
    <dbReference type="NCBI Taxonomy" id="84607"/>
    <lineage>
        <taxon>Eukaryota</taxon>
        <taxon>Fungi</taxon>
        <taxon>Dikarya</taxon>
        <taxon>Basidiomycota</taxon>
        <taxon>Agaricomycotina</taxon>
        <taxon>Agaricomycetes</taxon>
        <taxon>Agaricomycetidae</taxon>
        <taxon>Agaricales</taxon>
        <taxon>Agaricineae</taxon>
        <taxon>Strophariaceae</taxon>
        <taxon>Agrocybe</taxon>
    </lineage>
</organism>
<feature type="chain" id="PRO_5034963218" description="Beta-glucuronidase C-terminal domain-containing protein" evidence="1">
    <location>
        <begin position="22"/>
        <end position="664"/>
    </location>
</feature>
<evidence type="ECO:0000256" key="1">
    <source>
        <dbReference type="SAM" id="SignalP"/>
    </source>
</evidence>
<dbReference type="AlphaFoldDB" id="A0A8H4VJQ5"/>
<reference evidence="3 4" key="1">
    <citation type="submission" date="2019-12" db="EMBL/GenBank/DDBJ databases">
        <authorList>
            <person name="Floudas D."/>
            <person name="Bentzer J."/>
            <person name="Ahren D."/>
            <person name="Johansson T."/>
            <person name="Persson P."/>
            <person name="Tunlid A."/>
        </authorList>
    </citation>
    <scope>NUCLEOTIDE SEQUENCE [LARGE SCALE GENOMIC DNA]</scope>
    <source>
        <strain evidence="3 4">CBS 102.39</strain>
    </source>
</reference>
<evidence type="ECO:0000259" key="2">
    <source>
        <dbReference type="Pfam" id="PF16862"/>
    </source>
</evidence>
<keyword evidence="4" id="KW-1185">Reference proteome</keyword>
<gene>
    <name evidence="3" type="ORF">D9613_003768</name>
</gene>
<dbReference type="Gene3D" id="3.20.20.80">
    <property type="entry name" value="Glycosidases"/>
    <property type="match status" value="1"/>
</dbReference>
<dbReference type="InterPro" id="IPR031728">
    <property type="entry name" value="GlcAase_C"/>
</dbReference>
<name>A0A8H4VJQ5_9AGAR</name>
<feature type="domain" description="Beta-glucuronidase C-terminal" evidence="2">
    <location>
        <begin position="466"/>
        <end position="570"/>
    </location>
</feature>
<dbReference type="EMBL" id="JAACJL010000057">
    <property type="protein sequence ID" value="KAF4612358.1"/>
    <property type="molecule type" value="Genomic_DNA"/>
</dbReference>
<dbReference type="InterPro" id="IPR052974">
    <property type="entry name" value="GH79_Enzymes"/>
</dbReference>
<dbReference type="Proteomes" id="UP000521872">
    <property type="component" value="Unassembled WGS sequence"/>
</dbReference>
<dbReference type="Pfam" id="PF16862">
    <property type="entry name" value="Glyco_hydro_79C"/>
    <property type="match status" value="1"/>
</dbReference>
<dbReference type="SUPFAM" id="SSF51445">
    <property type="entry name" value="(Trans)glycosidases"/>
    <property type="match status" value="1"/>
</dbReference>
<feature type="signal peptide" evidence="1">
    <location>
        <begin position="1"/>
        <end position="21"/>
    </location>
</feature>
<evidence type="ECO:0000313" key="4">
    <source>
        <dbReference type="Proteomes" id="UP000521872"/>
    </source>
</evidence>
<keyword evidence="1" id="KW-0732">Signal</keyword>
<protein>
    <recommendedName>
        <fullName evidence="2">Beta-glucuronidase C-terminal domain-containing protein</fullName>
    </recommendedName>
</protein>